<evidence type="ECO:0000313" key="3">
    <source>
        <dbReference type="Proteomes" id="UP001066276"/>
    </source>
</evidence>
<name>A0AAV7UPU5_PLEWA</name>
<reference evidence="2" key="1">
    <citation type="journal article" date="2022" name="bioRxiv">
        <title>Sequencing and chromosome-scale assembly of the giantPleurodeles waltlgenome.</title>
        <authorList>
            <person name="Brown T."/>
            <person name="Elewa A."/>
            <person name="Iarovenko S."/>
            <person name="Subramanian E."/>
            <person name="Araus A.J."/>
            <person name="Petzold A."/>
            <person name="Susuki M."/>
            <person name="Suzuki K.-i.T."/>
            <person name="Hayashi T."/>
            <person name="Toyoda A."/>
            <person name="Oliveira C."/>
            <person name="Osipova E."/>
            <person name="Leigh N.D."/>
            <person name="Simon A."/>
            <person name="Yun M.H."/>
        </authorList>
    </citation>
    <scope>NUCLEOTIDE SEQUENCE</scope>
    <source>
        <strain evidence="2">20211129_DDA</strain>
        <tissue evidence="2">Liver</tissue>
    </source>
</reference>
<feature type="region of interest" description="Disordered" evidence="1">
    <location>
        <begin position="28"/>
        <end position="58"/>
    </location>
</feature>
<comment type="caution">
    <text evidence="2">The sequence shown here is derived from an EMBL/GenBank/DDBJ whole genome shotgun (WGS) entry which is preliminary data.</text>
</comment>
<proteinExistence type="predicted"/>
<evidence type="ECO:0000313" key="2">
    <source>
        <dbReference type="EMBL" id="KAJ1191073.1"/>
    </source>
</evidence>
<keyword evidence="3" id="KW-1185">Reference proteome</keyword>
<dbReference type="EMBL" id="JANPWB010000004">
    <property type="protein sequence ID" value="KAJ1191073.1"/>
    <property type="molecule type" value="Genomic_DNA"/>
</dbReference>
<dbReference type="Proteomes" id="UP001066276">
    <property type="component" value="Chromosome 2_2"/>
</dbReference>
<organism evidence="2 3">
    <name type="scientific">Pleurodeles waltl</name>
    <name type="common">Iberian ribbed newt</name>
    <dbReference type="NCBI Taxonomy" id="8319"/>
    <lineage>
        <taxon>Eukaryota</taxon>
        <taxon>Metazoa</taxon>
        <taxon>Chordata</taxon>
        <taxon>Craniata</taxon>
        <taxon>Vertebrata</taxon>
        <taxon>Euteleostomi</taxon>
        <taxon>Amphibia</taxon>
        <taxon>Batrachia</taxon>
        <taxon>Caudata</taxon>
        <taxon>Salamandroidea</taxon>
        <taxon>Salamandridae</taxon>
        <taxon>Pleurodelinae</taxon>
        <taxon>Pleurodeles</taxon>
    </lineage>
</organism>
<evidence type="ECO:0000256" key="1">
    <source>
        <dbReference type="SAM" id="MobiDB-lite"/>
    </source>
</evidence>
<gene>
    <name evidence="2" type="ORF">NDU88_000390</name>
</gene>
<protein>
    <submittedName>
        <fullName evidence="2">Uncharacterized protein</fullName>
    </submittedName>
</protein>
<dbReference type="AlphaFoldDB" id="A0AAV7UPU5"/>
<accession>A0AAV7UPU5</accession>
<sequence length="131" mass="14229">MACGGSAFVVKADCDGSDRADPHRISTGAAATWDNPKVPLRSPLPIGSGLSPWEPGDLKGPVAEWARRTADGRRGFVQEATEDPSRRLMRTQVSRRLLGLSATLENRARPEQGIIAVPTWDEDSRPREAEP</sequence>